<proteinExistence type="predicted"/>
<evidence type="ECO:0000256" key="1">
    <source>
        <dbReference type="SAM" id="Coils"/>
    </source>
</evidence>
<dbReference type="EMBL" id="JALJOR010000003">
    <property type="protein sequence ID" value="KAK9820200.1"/>
    <property type="molecule type" value="Genomic_DNA"/>
</dbReference>
<dbReference type="GO" id="GO:0072318">
    <property type="term" value="P:clathrin coat disassembly"/>
    <property type="evidence" value="ECO:0007669"/>
    <property type="project" value="TreeGrafter"/>
</dbReference>
<sequence length="750" mass="79141">MGHRDADPMSNLLSSVGGIDASLFRKPPALKDIAKTTTTVKASPVAPPKPAVSSTARPAEVQASAQAAPVFAARVPVPSAQKPEGAQRAGSNPGSKLDPFSSSQLDVFAGLGPAPRQSRAMRSQLPGQSPGVSSASSSVSEGLDLLARSDAPAGATPPGKPVDVHMQDSLDALFGSQPAGKPQQVSQPAPAPAYGGHDLFGGLVSGAAPYAASSPAKSQPSSTLADDDFMEGFSQKSSAALPDDDFMGAFNGSSGNPAAPAADPFDVFAAPAPHTPQPQQPSVSHASDDLLGGFDGSLGMVDHMPTPAPPTQPATMRTPAPATSTEAVTSQQARQRLDEGYSGREESVWENPVQEGGEAHHAKWLTSGSKWLKSAGKKLTQAAQVGAATLQSKLEEMDHRFAQKGHGHGRSRVGSDGEELDEIPAFYYEWAAKIQELPHERQSSTLGQMTEDDRLVVQRILDQAAVNRAKPPQRGARSYDSYGQSNESPPAPRPITRQSRTLSTEHDFDEHSDTEVRRQPSDGLQQGDGDASPAHAARQPSESGRRSGLSQAAAARPAGIPSRPAGPIKSASLKAAAAEMMIDFGEEGMAAAMAAMSTVSDVDVAGEPEARKEARARRLAEMRERMQAQLAEKQARDEEEAALSAAKGDLRDQYQARMDAWLSGKKDNIRALLSTLHTVLWEGSGWVQPGLTDLVEPARVKKAYMKANLIIHPDKVKQKGGTVEQLVVADMAFDALKTAWGRFEAELKRG</sequence>
<keyword evidence="4" id="KW-1185">Reference proteome</keyword>
<reference evidence="3 4" key="1">
    <citation type="journal article" date="2024" name="Nat. Commun.">
        <title>Phylogenomics reveals the evolutionary origins of lichenization in chlorophyte algae.</title>
        <authorList>
            <person name="Puginier C."/>
            <person name="Libourel C."/>
            <person name="Otte J."/>
            <person name="Skaloud P."/>
            <person name="Haon M."/>
            <person name="Grisel S."/>
            <person name="Petersen M."/>
            <person name="Berrin J.G."/>
            <person name="Delaux P.M."/>
            <person name="Dal Grande F."/>
            <person name="Keller J."/>
        </authorList>
    </citation>
    <scope>NUCLEOTIDE SEQUENCE [LARGE SCALE GENOMIC DNA]</scope>
    <source>
        <strain evidence="3 4">SAG 2043</strain>
    </source>
</reference>
<feature type="compositionally biased region" description="Low complexity" evidence="2">
    <location>
        <begin position="126"/>
        <end position="140"/>
    </location>
</feature>
<dbReference type="GO" id="GO:0030276">
    <property type="term" value="F:clathrin binding"/>
    <property type="evidence" value="ECO:0007669"/>
    <property type="project" value="TreeGrafter"/>
</dbReference>
<keyword evidence="1" id="KW-0175">Coiled coil</keyword>
<dbReference type="GO" id="GO:0072583">
    <property type="term" value="P:clathrin-dependent endocytosis"/>
    <property type="evidence" value="ECO:0007669"/>
    <property type="project" value="TreeGrafter"/>
</dbReference>
<evidence type="ECO:0000256" key="2">
    <source>
        <dbReference type="SAM" id="MobiDB-lite"/>
    </source>
</evidence>
<dbReference type="AlphaFoldDB" id="A0AAW1QFJ2"/>
<feature type="region of interest" description="Disordered" evidence="2">
    <location>
        <begin position="466"/>
        <end position="567"/>
    </location>
</feature>
<dbReference type="InterPro" id="IPR036869">
    <property type="entry name" value="J_dom_sf"/>
</dbReference>
<protein>
    <submittedName>
        <fullName evidence="3">Uncharacterized protein</fullName>
    </submittedName>
</protein>
<name>A0AAW1QFJ2_9CHLO</name>
<accession>A0AAW1QFJ2</accession>
<organism evidence="3 4">
    <name type="scientific">[Myrmecia] bisecta</name>
    <dbReference type="NCBI Taxonomy" id="41462"/>
    <lineage>
        <taxon>Eukaryota</taxon>
        <taxon>Viridiplantae</taxon>
        <taxon>Chlorophyta</taxon>
        <taxon>core chlorophytes</taxon>
        <taxon>Trebouxiophyceae</taxon>
        <taxon>Trebouxiales</taxon>
        <taxon>Trebouxiaceae</taxon>
        <taxon>Myrmecia</taxon>
    </lineage>
</organism>
<dbReference type="SUPFAM" id="SSF46565">
    <property type="entry name" value="Chaperone J-domain"/>
    <property type="match status" value="1"/>
</dbReference>
<evidence type="ECO:0000313" key="4">
    <source>
        <dbReference type="Proteomes" id="UP001489004"/>
    </source>
</evidence>
<feature type="compositionally biased region" description="Low complexity" evidence="2">
    <location>
        <begin position="313"/>
        <end position="325"/>
    </location>
</feature>
<dbReference type="Proteomes" id="UP001489004">
    <property type="component" value="Unassembled WGS sequence"/>
</dbReference>
<feature type="compositionally biased region" description="Basic and acidic residues" evidence="2">
    <location>
        <begin position="503"/>
        <end position="520"/>
    </location>
</feature>
<dbReference type="GO" id="GO:0005737">
    <property type="term" value="C:cytoplasm"/>
    <property type="evidence" value="ECO:0007669"/>
    <property type="project" value="TreeGrafter"/>
</dbReference>
<dbReference type="PANTHER" id="PTHR23172">
    <property type="entry name" value="AUXILIN/CYCLIN G-ASSOCIATED KINASE-RELATED"/>
    <property type="match status" value="1"/>
</dbReference>
<feature type="coiled-coil region" evidence="1">
    <location>
        <begin position="609"/>
        <end position="639"/>
    </location>
</feature>
<dbReference type="PANTHER" id="PTHR23172:SF19">
    <property type="entry name" value="J DOMAIN-CONTAINING PROTEIN"/>
    <property type="match status" value="1"/>
</dbReference>
<feature type="compositionally biased region" description="Polar residues" evidence="2">
    <location>
        <begin position="89"/>
        <end position="105"/>
    </location>
</feature>
<dbReference type="Gene3D" id="1.10.287.110">
    <property type="entry name" value="DnaJ domain"/>
    <property type="match status" value="1"/>
</dbReference>
<comment type="caution">
    <text evidence="3">The sequence shown here is derived from an EMBL/GenBank/DDBJ whole genome shotgun (WGS) entry which is preliminary data.</text>
</comment>
<feature type="compositionally biased region" description="Low complexity" evidence="2">
    <location>
        <begin position="51"/>
        <end position="80"/>
    </location>
</feature>
<feature type="compositionally biased region" description="Low complexity" evidence="2">
    <location>
        <begin position="205"/>
        <end position="222"/>
    </location>
</feature>
<gene>
    <name evidence="3" type="ORF">WJX72_007422</name>
</gene>
<feature type="compositionally biased region" description="Low complexity" evidence="2">
    <location>
        <begin position="257"/>
        <end position="272"/>
    </location>
</feature>
<feature type="region of interest" description="Disordered" evidence="2">
    <location>
        <begin position="35"/>
        <end position="335"/>
    </location>
</feature>
<evidence type="ECO:0000313" key="3">
    <source>
        <dbReference type="EMBL" id="KAK9820200.1"/>
    </source>
</evidence>
<dbReference type="GO" id="GO:0031982">
    <property type="term" value="C:vesicle"/>
    <property type="evidence" value="ECO:0007669"/>
    <property type="project" value="TreeGrafter"/>
</dbReference>